<dbReference type="PROSITE" id="PS51257">
    <property type="entry name" value="PROKAR_LIPOPROTEIN"/>
    <property type="match status" value="1"/>
</dbReference>
<gene>
    <name evidence="1" type="ORF">HG263_04520</name>
</gene>
<dbReference type="InterPro" id="IPR016875">
    <property type="entry name" value="UCP028200"/>
</dbReference>
<comment type="caution">
    <text evidence="1">The sequence shown here is derived from an EMBL/GenBank/DDBJ whole genome shotgun (WGS) entry which is preliminary data.</text>
</comment>
<protein>
    <recommendedName>
        <fullName evidence="3">Lipoprotein</fullName>
    </recommendedName>
</protein>
<dbReference type="Pfam" id="PF19795">
    <property type="entry name" value="DUF6279"/>
    <property type="match status" value="1"/>
</dbReference>
<evidence type="ECO:0000313" key="2">
    <source>
        <dbReference type="Proteomes" id="UP000586305"/>
    </source>
</evidence>
<name>A0A849VAA5_9GAMM</name>
<dbReference type="Proteomes" id="UP000586305">
    <property type="component" value="Unassembled WGS sequence"/>
</dbReference>
<evidence type="ECO:0008006" key="3">
    <source>
        <dbReference type="Google" id="ProtNLM"/>
    </source>
</evidence>
<reference evidence="1 2" key="1">
    <citation type="submission" date="2020-04" db="EMBL/GenBank/DDBJ databases">
        <title>Pseudoalteromonas caenipelagi sp. nov., isolated from a tidal flat.</title>
        <authorList>
            <person name="Park S."/>
            <person name="Yoon J.-H."/>
        </authorList>
    </citation>
    <scope>NUCLEOTIDE SEQUENCE [LARGE SCALE GENOMIC DNA]</scope>
    <source>
        <strain evidence="1 2">JBTF-M23</strain>
    </source>
</reference>
<dbReference type="PIRSF" id="PIRSF028200">
    <property type="entry name" value="UCP028200"/>
    <property type="match status" value="1"/>
</dbReference>
<organism evidence="1 2">
    <name type="scientific">Pseudoalteromonas caenipelagi</name>
    <dbReference type="NCBI Taxonomy" id="2726988"/>
    <lineage>
        <taxon>Bacteria</taxon>
        <taxon>Pseudomonadati</taxon>
        <taxon>Pseudomonadota</taxon>
        <taxon>Gammaproteobacteria</taxon>
        <taxon>Alteromonadales</taxon>
        <taxon>Pseudoalteromonadaceae</taxon>
        <taxon>Pseudoalteromonas</taxon>
    </lineage>
</organism>
<sequence length="277" mass="33270">MRKILILIALLFMAGCSTKFVYKNLDWLTYWYVDDYISLTDEQEAHFDKHLQTWLDWHKSQEIDAYIAQLNHIKEDVSAGTISPERVSYHQEQMLAHWYRFRDKIVPDLARLAPLLSKSQIEELFNALAESESESIEKRQQRSVQKRKKRWLKNRINNLERWLGNLNEQQKMLVEQLYTQQLSTADLWYDYRVSYQSQLKTLFENSNRDEEFVSDLQSLLSNPEQFRSQELKKRITHNKQLEYQFLTDIYQSLSEKQKAHLLEELDELIDDLASLKK</sequence>
<dbReference type="EMBL" id="JABBPG010000001">
    <property type="protein sequence ID" value="NOU49798.1"/>
    <property type="molecule type" value="Genomic_DNA"/>
</dbReference>
<dbReference type="RefSeq" id="WP_171624852.1">
    <property type="nucleotide sequence ID" value="NZ_JABBPG010000001.1"/>
</dbReference>
<dbReference type="AlphaFoldDB" id="A0A849VAA5"/>
<evidence type="ECO:0000313" key="1">
    <source>
        <dbReference type="EMBL" id="NOU49798.1"/>
    </source>
</evidence>
<accession>A0A849VAA5</accession>
<proteinExistence type="predicted"/>
<keyword evidence="2" id="KW-1185">Reference proteome</keyword>